<accession>A0A2H1WG84</accession>
<evidence type="ECO:0000256" key="7">
    <source>
        <dbReference type="ARBA" id="ARBA00023273"/>
    </source>
</evidence>
<evidence type="ECO:0000256" key="4">
    <source>
        <dbReference type="ARBA" id="ARBA00022490"/>
    </source>
</evidence>
<dbReference type="GO" id="GO:0005813">
    <property type="term" value="C:centrosome"/>
    <property type="evidence" value="ECO:0007669"/>
    <property type="project" value="UniProtKB-SubCell"/>
</dbReference>
<comment type="similarity">
    <text evidence="3">Belongs to the CEP43 family.</text>
</comment>
<evidence type="ECO:0000256" key="6">
    <source>
        <dbReference type="ARBA" id="ARBA00023212"/>
    </source>
</evidence>
<comment type="subcellular location">
    <subcellularLocation>
        <location evidence="1">Cytoplasm</location>
        <location evidence="1">Cytoskeleton</location>
        <location evidence="1">Cilium basal body</location>
    </subcellularLocation>
    <subcellularLocation>
        <location evidence="2">Cytoplasm</location>
        <location evidence="2">Cytoskeleton</location>
        <location evidence="2">Microtubule organizing center</location>
        <location evidence="2">Centrosome</location>
    </subcellularLocation>
</comment>
<dbReference type="AlphaFoldDB" id="A0A2H1WG84"/>
<keyword evidence="5" id="KW-0970">Cilium biogenesis/degradation</keyword>
<dbReference type="Gene3D" id="1.20.960.40">
    <property type="match status" value="1"/>
</dbReference>
<name>A0A2H1WG84_SPOFR</name>
<dbReference type="GO" id="GO:0034453">
    <property type="term" value="P:microtubule anchoring"/>
    <property type="evidence" value="ECO:0007669"/>
    <property type="project" value="InterPro"/>
</dbReference>
<evidence type="ECO:0000259" key="8">
    <source>
        <dbReference type="Pfam" id="PF09398"/>
    </source>
</evidence>
<dbReference type="InterPro" id="IPR006594">
    <property type="entry name" value="LisH"/>
</dbReference>
<keyword evidence="7" id="KW-0966">Cell projection</keyword>
<dbReference type="GO" id="GO:0036064">
    <property type="term" value="C:ciliary basal body"/>
    <property type="evidence" value="ECO:0007669"/>
    <property type="project" value="TreeGrafter"/>
</dbReference>
<keyword evidence="6" id="KW-0206">Cytoskeleton</keyword>
<dbReference type="GO" id="GO:0060271">
    <property type="term" value="P:cilium assembly"/>
    <property type="evidence" value="ECO:0007669"/>
    <property type="project" value="TreeGrafter"/>
</dbReference>
<sequence length="181" mass="20282">MNEKAISEKELLAAIKDLLKKNGYLNKINAEVRAQVTELLQRRQTAGAESAPPTPTEEVLLVNDLVREYLEWNGYLYTASVLVSEAAMPKDKRSRADLCTEVGVRDDEKSSALPLLSNIVAAYTERIKRKINKSKKDLFFNLLEENHSMTSLALGEARGSVRLFLTKNHIVPTPAFRPEAL</sequence>
<gene>
    <name evidence="9" type="ORF">SFRICE_013417</name>
</gene>
<evidence type="ECO:0000256" key="2">
    <source>
        <dbReference type="ARBA" id="ARBA00004300"/>
    </source>
</evidence>
<keyword evidence="4" id="KW-0963">Cytoplasm</keyword>
<feature type="domain" description="FGFR1 oncogene partner (FOP) N-terminal dimerisation" evidence="8">
    <location>
        <begin position="57"/>
        <end position="120"/>
    </location>
</feature>
<dbReference type="EMBL" id="ODYU01008392">
    <property type="protein sequence ID" value="SOQ51956.1"/>
    <property type="molecule type" value="Genomic_DNA"/>
</dbReference>
<proteinExistence type="inferred from homology"/>
<protein>
    <submittedName>
        <fullName evidence="9">SFRICE_013417</fullName>
    </submittedName>
</protein>
<organism evidence="9">
    <name type="scientific">Spodoptera frugiperda</name>
    <name type="common">Fall armyworm</name>
    <dbReference type="NCBI Taxonomy" id="7108"/>
    <lineage>
        <taxon>Eukaryota</taxon>
        <taxon>Metazoa</taxon>
        <taxon>Ecdysozoa</taxon>
        <taxon>Arthropoda</taxon>
        <taxon>Hexapoda</taxon>
        <taxon>Insecta</taxon>
        <taxon>Pterygota</taxon>
        <taxon>Neoptera</taxon>
        <taxon>Endopterygota</taxon>
        <taxon>Lepidoptera</taxon>
        <taxon>Glossata</taxon>
        <taxon>Ditrysia</taxon>
        <taxon>Noctuoidea</taxon>
        <taxon>Noctuidae</taxon>
        <taxon>Amphipyrinae</taxon>
        <taxon>Spodoptera</taxon>
    </lineage>
</organism>
<evidence type="ECO:0000256" key="3">
    <source>
        <dbReference type="ARBA" id="ARBA00005385"/>
    </source>
</evidence>
<dbReference type="GO" id="GO:0031514">
    <property type="term" value="C:motile cilium"/>
    <property type="evidence" value="ECO:0007669"/>
    <property type="project" value="TreeGrafter"/>
</dbReference>
<dbReference type="PANTHER" id="PTHR15431">
    <property type="entry name" value="FGFR1 ONCOGENE PARTNER/LISH DOMAIN-CONTAINING PROTEIN"/>
    <property type="match status" value="1"/>
</dbReference>
<dbReference type="PROSITE" id="PS50896">
    <property type="entry name" value="LISH"/>
    <property type="match status" value="1"/>
</dbReference>
<evidence type="ECO:0000313" key="9">
    <source>
        <dbReference type="EMBL" id="SOQ51956.1"/>
    </source>
</evidence>
<dbReference type="Pfam" id="PF09398">
    <property type="entry name" value="FOP_dimer"/>
    <property type="match status" value="1"/>
</dbReference>
<feature type="non-terminal residue" evidence="9">
    <location>
        <position position="181"/>
    </location>
</feature>
<evidence type="ECO:0000256" key="5">
    <source>
        <dbReference type="ARBA" id="ARBA00022794"/>
    </source>
</evidence>
<evidence type="ECO:0000256" key="1">
    <source>
        <dbReference type="ARBA" id="ARBA00004120"/>
    </source>
</evidence>
<dbReference type="PANTHER" id="PTHR15431:SF19">
    <property type="entry name" value="CENTROSOMAL PROTEIN 20-RELATED"/>
    <property type="match status" value="1"/>
</dbReference>
<dbReference type="InterPro" id="IPR018993">
    <property type="entry name" value="FOP_dimerisation-dom_N"/>
</dbReference>
<reference evidence="9" key="1">
    <citation type="submission" date="2016-07" db="EMBL/GenBank/DDBJ databases">
        <authorList>
            <person name="Bretaudeau A."/>
        </authorList>
    </citation>
    <scope>NUCLEOTIDE SEQUENCE</scope>
    <source>
        <strain evidence="9">Rice</strain>
        <tissue evidence="9">Whole body</tissue>
    </source>
</reference>